<keyword evidence="2" id="KW-0802">TPR repeat</keyword>
<dbReference type="AlphaFoldDB" id="D7G3B1"/>
<dbReference type="EMBL" id="FN649730">
    <property type="protein sequence ID" value="CBJ33505.1"/>
    <property type="molecule type" value="Genomic_DNA"/>
</dbReference>
<dbReference type="Gene3D" id="3.30.460.10">
    <property type="entry name" value="Beta Polymerase, domain 2"/>
    <property type="match status" value="1"/>
</dbReference>
<dbReference type="EMBL" id="FN648710">
    <property type="protein sequence ID" value="CBJ33505.1"/>
    <property type="molecule type" value="Genomic_DNA"/>
</dbReference>
<dbReference type="InterPro" id="IPR011990">
    <property type="entry name" value="TPR-like_helical_dom_sf"/>
</dbReference>
<dbReference type="PANTHER" id="PTHR45641">
    <property type="entry name" value="TETRATRICOPEPTIDE REPEAT PROTEIN (AFU_ORTHOLOGUE AFUA_6G03870)"/>
    <property type="match status" value="1"/>
</dbReference>
<evidence type="ECO:0000313" key="3">
    <source>
        <dbReference type="EMBL" id="CBJ33505.1"/>
    </source>
</evidence>
<keyword evidence="4" id="KW-1185">Reference proteome</keyword>
<name>D7G3B1_ECTSI</name>
<dbReference type="STRING" id="2880.D7G3B1"/>
<dbReference type="InterPro" id="IPR043519">
    <property type="entry name" value="NT_sf"/>
</dbReference>
<evidence type="ECO:0000256" key="2">
    <source>
        <dbReference type="ARBA" id="ARBA00022803"/>
    </source>
</evidence>
<dbReference type="PRINTS" id="PR00381">
    <property type="entry name" value="KINESINLIGHT"/>
</dbReference>
<sequence>MDDEPGINELLRLENELQGNAPSVWDKLFECVSIREPPSLERDAKVNLLKFLQVKTVDKYKRAYDNLYYELNKQGGLECLRRIEPAPAKSALLQPIVLEEQRCDADGEFSSQLQFYRKGAECAKEQLDELVQEVINGREGCEGVYPKIKTLESTKRKAVRFYGGNVRRVADMARAAVICNTPEDLETAYIGLMARIQPHDVKRVTNGFDSDWMPNGYRDVKLNPVVNGHLCEIQLQLRSFFNLKAGQHVVYEWARKLKVTTETEANHLIKILSREVTQEMIRLAEQNWRGTGEYLPHIQLDAAQYGQAEEAFRQRLCQVEDERRGIDDQTSNEWRENLQDEAWARSNLGFTLERQGKNDEAEALYRRSITIDEKLYGSNHPEIATDLNNLACFLKSQGKHDDAEPLFERSQAIREKALGREHPDVATSLNNRASLMELQGKYSEAKTFYERSLAIDKRVYGADHPEVATTLNNLAGLLETQGEYTAAEKLYERSLAIQEAALGPEHPDVAVWFNNRAELLHDQGKCSEAKRLFERSLAITEKVYGRDHSEVTTVLDNLGGLLKTLGMYAEAESLHTRSLSINERAHGKDHPKVATDLNSMAVLLIEQGIVVGAPGQLR</sequence>
<reference evidence="3 4" key="1">
    <citation type="journal article" date="2010" name="Nature">
        <title>The Ectocarpus genome and the independent evolution of multicellularity in brown algae.</title>
        <authorList>
            <person name="Cock J.M."/>
            <person name="Sterck L."/>
            <person name="Rouze P."/>
            <person name="Scornet D."/>
            <person name="Allen A.E."/>
            <person name="Amoutzias G."/>
            <person name="Anthouard V."/>
            <person name="Artiguenave F."/>
            <person name="Aury J.M."/>
            <person name="Badger J.H."/>
            <person name="Beszteri B."/>
            <person name="Billiau K."/>
            <person name="Bonnet E."/>
            <person name="Bothwell J.H."/>
            <person name="Bowler C."/>
            <person name="Boyen C."/>
            <person name="Brownlee C."/>
            <person name="Carrano C.J."/>
            <person name="Charrier B."/>
            <person name="Cho G.Y."/>
            <person name="Coelho S.M."/>
            <person name="Collen J."/>
            <person name="Corre E."/>
            <person name="Da Silva C."/>
            <person name="Delage L."/>
            <person name="Delaroque N."/>
            <person name="Dittami S.M."/>
            <person name="Doulbeau S."/>
            <person name="Elias M."/>
            <person name="Farnham G."/>
            <person name="Gachon C.M."/>
            <person name="Gschloessl B."/>
            <person name="Heesch S."/>
            <person name="Jabbari K."/>
            <person name="Jubin C."/>
            <person name="Kawai H."/>
            <person name="Kimura K."/>
            <person name="Kloareg B."/>
            <person name="Kupper F.C."/>
            <person name="Lang D."/>
            <person name="Le Bail A."/>
            <person name="Leblanc C."/>
            <person name="Lerouge P."/>
            <person name="Lohr M."/>
            <person name="Lopez P.J."/>
            <person name="Martens C."/>
            <person name="Maumus F."/>
            <person name="Michel G."/>
            <person name="Miranda-Saavedra D."/>
            <person name="Morales J."/>
            <person name="Moreau H."/>
            <person name="Motomura T."/>
            <person name="Nagasato C."/>
            <person name="Napoli C.A."/>
            <person name="Nelson D.R."/>
            <person name="Nyvall-Collen P."/>
            <person name="Peters A.F."/>
            <person name="Pommier C."/>
            <person name="Potin P."/>
            <person name="Poulain J."/>
            <person name="Quesneville H."/>
            <person name="Read B."/>
            <person name="Rensing S.A."/>
            <person name="Ritter A."/>
            <person name="Rousvoal S."/>
            <person name="Samanta M."/>
            <person name="Samson G."/>
            <person name="Schroeder D.C."/>
            <person name="Segurens B."/>
            <person name="Strittmatter M."/>
            <person name="Tonon T."/>
            <person name="Tregear J.W."/>
            <person name="Valentin K."/>
            <person name="von Dassow P."/>
            <person name="Yamagishi T."/>
            <person name="Van de Peer Y."/>
            <person name="Wincker P."/>
        </authorList>
    </citation>
    <scope>NUCLEOTIDE SEQUENCE [LARGE SCALE GENOMIC DNA]</scope>
    <source>
        <strain evidence="4">Ec32 / CCAP1310/4</strain>
    </source>
</reference>
<evidence type="ECO:0000256" key="1">
    <source>
        <dbReference type="ARBA" id="ARBA00022737"/>
    </source>
</evidence>
<dbReference type="Gene3D" id="1.25.40.10">
    <property type="entry name" value="Tetratricopeptide repeat domain"/>
    <property type="match status" value="4"/>
</dbReference>
<dbReference type="SUPFAM" id="SSF48452">
    <property type="entry name" value="TPR-like"/>
    <property type="match status" value="3"/>
</dbReference>
<gene>
    <name evidence="3" type="ORF">Esi_0501_0010</name>
</gene>
<dbReference type="SMART" id="SM00028">
    <property type="entry name" value="TPR"/>
    <property type="match status" value="6"/>
</dbReference>
<protein>
    <submittedName>
        <fullName evidence="3">Kinesin light chain-like protein</fullName>
    </submittedName>
</protein>
<keyword evidence="1" id="KW-0677">Repeat</keyword>
<dbReference type="InterPro" id="IPR019734">
    <property type="entry name" value="TPR_rpt"/>
</dbReference>
<proteinExistence type="predicted"/>
<evidence type="ECO:0000313" key="4">
    <source>
        <dbReference type="Proteomes" id="UP000002630"/>
    </source>
</evidence>
<dbReference type="InParanoid" id="D7G3B1"/>
<dbReference type="OrthoDB" id="38368at2759"/>
<dbReference type="Proteomes" id="UP000002630">
    <property type="component" value="Linkage Group LG05"/>
</dbReference>
<dbReference type="eggNOG" id="KOG1840">
    <property type="taxonomic scope" value="Eukaryota"/>
</dbReference>
<organism evidence="3 4">
    <name type="scientific">Ectocarpus siliculosus</name>
    <name type="common">Brown alga</name>
    <name type="synonym">Conferva siliculosa</name>
    <dbReference type="NCBI Taxonomy" id="2880"/>
    <lineage>
        <taxon>Eukaryota</taxon>
        <taxon>Sar</taxon>
        <taxon>Stramenopiles</taxon>
        <taxon>Ochrophyta</taxon>
        <taxon>PX clade</taxon>
        <taxon>Phaeophyceae</taxon>
        <taxon>Ectocarpales</taxon>
        <taxon>Ectocarpaceae</taxon>
        <taxon>Ectocarpus</taxon>
    </lineage>
</organism>
<dbReference type="Pfam" id="PF13424">
    <property type="entry name" value="TPR_12"/>
    <property type="match status" value="3"/>
</dbReference>
<dbReference type="SUPFAM" id="SSF81301">
    <property type="entry name" value="Nucleotidyltransferase"/>
    <property type="match status" value="1"/>
</dbReference>
<dbReference type="PANTHER" id="PTHR45641:SF19">
    <property type="entry name" value="NEPHROCYSTIN-3"/>
    <property type="match status" value="1"/>
</dbReference>
<accession>D7G3B1</accession>